<keyword evidence="1" id="KW-0472">Membrane</keyword>
<name>A0A0R0I0G7_SOYBN</name>
<reference evidence="2 3" key="1">
    <citation type="journal article" date="2010" name="Nature">
        <title>Genome sequence of the palaeopolyploid soybean.</title>
        <authorList>
            <person name="Schmutz J."/>
            <person name="Cannon S.B."/>
            <person name="Schlueter J."/>
            <person name="Ma J."/>
            <person name="Mitros T."/>
            <person name="Nelson W."/>
            <person name="Hyten D.L."/>
            <person name="Song Q."/>
            <person name="Thelen J.J."/>
            <person name="Cheng J."/>
            <person name="Xu D."/>
            <person name="Hellsten U."/>
            <person name="May G.D."/>
            <person name="Yu Y."/>
            <person name="Sakurai T."/>
            <person name="Umezawa T."/>
            <person name="Bhattacharyya M.K."/>
            <person name="Sandhu D."/>
            <person name="Valliyodan B."/>
            <person name="Lindquist E."/>
            <person name="Peto M."/>
            <person name="Grant D."/>
            <person name="Shu S."/>
            <person name="Goodstein D."/>
            <person name="Barry K."/>
            <person name="Futrell-Griggs M."/>
            <person name="Abernathy B."/>
            <person name="Du J."/>
            <person name="Tian Z."/>
            <person name="Zhu L."/>
            <person name="Gill N."/>
            <person name="Joshi T."/>
            <person name="Libault M."/>
            <person name="Sethuraman A."/>
            <person name="Zhang X.-C."/>
            <person name="Shinozaki K."/>
            <person name="Nguyen H.T."/>
            <person name="Wing R.A."/>
            <person name="Cregan P."/>
            <person name="Specht J."/>
            <person name="Grimwood J."/>
            <person name="Rokhsar D."/>
            <person name="Stacey G."/>
            <person name="Shoemaker R.C."/>
            <person name="Jackson S.A."/>
        </authorList>
    </citation>
    <scope>NUCLEOTIDE SEQUENCE [LARGE SCALE GENOMIC DNA]</scope>
    <source>
        <strain evidence="3">cv. Williams 82</strain>
        <tissue evidence="2">Callus</tissue>
    </source>
</reference>
<protein>
    <submittedName>
        <fullName evidence="2 3">Uncharacterized protein</fullName>
    </submittedName>
</protein>
<gene>
    <name evidence="2" type="ORF">GLYMA_10G136500</name>
</gene>
<dbReference type="EMBL" id="CM000843">
    <property type="protein sequence ID" value="KRH33625.1"/>
    <property type="molecule type" value="Genomic_DNA"/>
</dbReference>
<reference evidence="3" key="2">
    <citation type="submission" date="2018-02" db="UniProtKB">
        <authorList>
            <consortium name="EnsemblPlants"/>
        </authorList>
    </citation>
    <scope>IDENTIFICATION</scope>
    <source>
        <strain evidence="3">Williams 82</strain>
    </source>
</reference>
<reference evidence="2" key="3">
    <citation type="submission" date="2018-07" db="EMBL/GenBank/DDBJ databases">
        <title>WGS assembly of Glycine max.</title>
        <authorList>
            <person name="Schmutz J."/>
            <person name="Cannon S."/>
            <person name="Schlueter J."/>
            <person name="Ma J."/>
            <person name="Mitros T."/>
            <person name="Nelson W."/>
            <person name="Hyten D."/>
            <person name="Song Q."/>
            <person name="Thelen J."/>
            <person name="Cheng J."/>
            <person name="Xu D."/>
            <person name="Hellsten U."/>
            <person name="May G."/>
            <person name="Yu Y."/>
            <person name="Sakurai T."/>
            <person name="Umezawa T."/>
            <person name="Bhattacharyya M."/>
            <person name="Sandhu D."/>
            <person name="Valliyodan B."/>
            <person name="Lindquist E."/>
            <person name="Peto M."/>
            <person name="Grant D."/>
            <person name="Shu S."/>
            <person name="Goodstein D."/>
            <person name="Barry K."/>
            <person name="Futrell-Griggs M."/>
            <person name="Abernathy B."/>
            <person name="Du J."/>
            <person name="Tian Z."/>
            <person name="Zhu L."/>
            <person name="Gill N."/>
            <person name="Joshi T."/>
            <person name="Libault M."/>
            <person name="Sethuraman A."/>
            <person name="Zhang X."/>
            <person name="Shinozaki K."/>
            <person name="Nguyen H."/>
            <person name="Wing R."/>
            <person name="Cregan P."/>
            <person name="Specht J."/>
            <person name="Grimwood J."/>
            <person name="Rokhsar D."/>
            <person name="Stacey G."/>
            <person name="Shoemaker R."/>
            <person name="Jackson S."/>
        </authorList>
    </citation>
    <scope>NUCLEOTIDE SEQUENCE</scope>
    <source>
        <tissue evidence="2">Callus</tissue>
    </source>
</reference>
<evidence type="ECO:0000313" key="4">
    <source>
        <dbReference type="Proteomes" id="UP000008827"/>
    </source>
</evidence>
<accession>A0A0R0I0G7</accession>
<evidence type="ECO:0000313" key="2">
    <source>
        <dbReference type="EMBL" id="KRH33625.1"/>
    </source>
</evidence>
<feature type="transmembrane region" description="Helical" evidence="1">
    <location>
        <begin position="37"/>
        <end position="64"/>
    </location>
</feature>
<proteinExistence type="predicted"/>
<dbReference type="Gramene" id="KRH33625">
    <property type="protein sequence ID" value="KRH33625"/>
    <property type="gene ID" value="GLYMA_10G136500"/>
</dbReference>
<dbReference type="InParanoid" id="A0A0R0I0G7"/>
<dbReference type="Proteomes" id="UP000008827">
    <property type="component" value="Chromosome 10"/>
</dbReference>
<evidence type="ECO:0000256" key="1">
    <source>
        <dbReference type="SAM" id="Phobius"/>
    </source>
</evidence>
<keyword evidence="1" id="KW-0812">Transmembrane</keyword>
<evidence type="ECO:0000313" key="3">
    <source>
        <dbReference type="EnsemblPlants" id="KRH33625"/>
    </source>
</evidence>
<sequence>MASMFFFPSHETITILEIYYFPYQFFLYHFLPEFLNVISFIPIVSISVAISSTVLTDAALLVAFPI</sequence>
<keyword evidence="4" id="KW-1185">Reference proteome</keyword>
<feature type="transmembrane region" description="Helical" evidence="1">
    <location>
        <begin position="12"/>
        <end position="31"/>
    </location>
</feature>
<dbReference type="AlphaFoldDB" id="A0A0R0I0G7"/>
<dbReference type="EnsemblPlants" id="KRH33625">
    <property type="protein sequence ID" value="KRH33625"/>
    <property type="gene ID" value="GLYMA_10G136500"/>
</dbReference>
<keyword evidence="1" id="KW-1133">Transmembrane helix</keyword>
<organism evidence="2">
    <name type="scientific">Glycine max</name>
    <name type="common">Soybean</name>
    <name type="synonym">Glycine hispida</name>
    <dbReference type="NCBI Taxonomy" id="3847"/>
    <lineage>
        <taxon>Eukaryota</taxon>
        <taxon>Viridiplantae</taxon>
        <taxon>Streptophyta</taxon>
        <taxon>Embryophyta</taxon>
        <taxon>Tracheophyta</taxon>
        <taxon>Spermatophyta</taxon>
        <taxon>Magnoliopsida</taxon>
        <taxon>eudicotyledons</taxon>
        <taxon>Gunneridae</taxon>
        <taxon>Pentapetalae</taxon>
        <taxon>rosids</taxon>
        <taxon>fabids</taxon>
        <taxon>Fabales</taxon>
        <taxon>Fabaceae</taxon>
        <taxon>Papilionoideae</taxon>
        <taxon>50 kb inversion clade</taxon>
        <taxon>NPAAA clade</taxon>
        <taxon>indigoferoid/millettioid clade</taxon>
        <taxon>Phaseoleae</taxon>
        <taxon>Glycine</taxon>
        <taxon>Glycine subgen. Soja</taxon>
    </lineage>
</organism>